<evidence type="ECO:0000256" key="1">
    <source>
        <dbReference type="SAM" id="Phobius"/>
    </source>
</evidence>
<dbReference type="AlphaFoldDB" id="A0AA46SDU5"/>
<keyword evidence="1" id="KW-0812">Transmembrane</keyword>
<sequence length="156" mass="16550">MNWGKLPVAAESLRWSTPPLAIAALTAGGIVLAVAAATTADAAGRTLVGLAAVVAFAVAALAVRQRPRLEVLPDGAGLAVTRLSGRRELPRAALMRVRIVAYPRLGRRVPMLEIDVRDPRGDEQLLIFGRWDLGTDPRTVYDALAVRGLAPDQTPS</sequence>
<reference evidence="3" key="1">
    <citation type="submission" date="2022-09" db="EMBL/GenBank/DDBJ databases">
        <title>The genome sequence of Rhodococcus aetherivorans N1.</title>
        <authorList>
            <person name="Jiang W."/>
        </authorList>
    </citation>
    <scope>NUCLEOTIDE SEQUENCE</scope>
    <source>
        <strain evidence="3">N1</strain>
    </source>
</reference>
<dbReference type="InterPro" id="IPR019692">
    <property type="entry name" value="CFP-6_PH"/>
</dbReference>
<gene>
    <name evidence="3" type="ORF">OCS65_01050</name>
</gene>
<evidence type="ECO:0000313" key="4">
    <source>
        <dbReference type="Proteomes" id="UP001163947"/>
    </source>
</evidence>
<dbReference type="Proteomes" id="UP001163947">
    <property type="component" value="Chromosome"/>
</dbReference>
<name>A0AA46SDU5_9NOCA</name>
<dbReference type="RefSeq" id="WP_263508478.1">
    <property type="nucleotide sequence ID" value="NZ_CP106982.1"/>
</dbReference>
<protein>
    <submittedName>
        <fullName evidence="3">PH domain-containing protein</fullName>
    </submittedName>
</protein>
<feature type="domain" description="Low molecular weight protein antigen 6 PH" evidence="2">
    <location>
        <begin position="66"/>
        <end position="148"/>
    </location>
</feature>
<evidence type="ECO:0000313" key="3">
    <source>
        <dbReference type="EMBL" id="UYF94397.1"/>
    </source>
</evidence>
<dbReference type="Pfam" id="PF10756">
    <property type="entry name" value="bPH_6"/>
    <property type="match status" value="1"/>
</dbReference>
<dbReference type="EMBL" id="CP106982">
    <property type="protein sequence ID" value="UYF94397.1"/>
    <property type="molecule type" value="Genomic_DNA"/>
</dbReference>
<evidence type="ECO:0000259" key="2">
    <source>
        <dbReference type="Pfam" id="PF10756"/>
    </source>
</evidence>
<keyword evidence="1" id="KW-1133">Transmembrane helix</keyword>
<feature type="transmembrane region" description="Helical" evidence="1">
    <location>
        <begin position="46"/>
        <end position="63"/>
    </location>
</feature>
<organism evidence="3 4">
    <name type="scientific">Rhodococcus aetherivorans</name>
    <dbReference type="NCBI Taxonomy" id="191292"/>
    <lineage>
        <taxon>Bacteria</taxon>
        <taxon>Bacillati</taxon>
        <taxon>Actinomycetota</taxon>
        <taxon>Actinomycetes</taxon>
        <taxon>Mycobacteriales</taxon>
        <taxon>Nocardiaceae</taxon>
        <taxon>Rhodococcus</taxon>
    </lineage>
</organism>
<proteinExistence type="predicted"/>
<accession>A0AA46SDU5</accession>
<feature type="transmembrane region" description="Helical" evidence="1">
    <location>
        <begin position="20"/>
        <end position="40"/>
    </location>
</feature>
<dbReference type="GeneID" id="83618962"/>
<keyword evidence="1" id="KW-0472">Membrane</keyword>